<name>A0A2X5P6X2_9GAMM</name>
<dbReference type="GO" id="GO:0036440">
    <property type="term" value="F:citrate synthase activity"/>
    <property type="evidence" value="ECO:0007669"/>
    <property type="project" value="UniProtKB-EC"/>
</dbReference>
<proteinExistence type="predicted"/>
<keyword evidence="1" id="KW-0012">Acyltransferase</keyword>
<dbReference type="Proteomes" id="UP000248758">
    <property type="component" value="Chromosome 1"/>
</dbReference>
<dbReference type="RefSeq" id="WP_422396445.1">
    <property type="nucleotide sequence ID" value="NZ_LS483499.1"/>
</dbReference>
<protein>
    <submittedName>
        <fullName evidence="1">Citrate synthase</fullName>
        <ecNumber evidence="1">2.3.3.1</ecNumber>
    </submittedName>
</protein>
<dbReference type="Gene3D" id="2.20.28.60">
    <property type="match status" value="1"/>
</dbReference>
<evidence type="ECO:0000313" key="2">
    <source>
        <dbReference type="Proteomes" id="UP000248758"/>
    </source>
</evidence>
<organism evidence="1 2">
    <name type="scientific">Tatumella ptyseos</name>
    <dbReference type="NCBI Taxonomy" id="82987"/>
    <lineage>
        <taxon>Bacteria</taxon>
        <taxon>Pseudomonadati</taxon>
        <taxon>Pseudomonadota</taxon>
        <taxon>Gammaproteobacteria</taxon>
        <taxon>Enterobacterales</taxon>
        <taxon>Erwiniaceae</taxon>
        <taxon>Tatumella</taxon>
    </lineage>
</organism>
<keyword evidence="1" id="KW-0808">Transferase</keyword>
<dbReference type="EMBL" id="LS483499">
    <property type="protein sequence ID" value="SQK73993.1"/>
    <property type="molecule type" value="Genomic_DNA"/>
</dbReference>
<sequence>MTDKKVTLTLDGAEPLELNVLRGTLGQHVIDVRALGNSGLYTFDPGIPPRHPASPE</sequence>
<reference evidence="1 2" key="1">
    <citation type="submission" date="2018-06" db="EMBL/GenBank/DDBJ databases">
        <authorList>
            <consortium name="Pathogen Informatics"/>
            <person name="Doyle S."/>
        </authorList>
    </citation>
    <scope>NUCLEOTIDE SEQUENCE [LARGE SCALE GENOMIC DNA]</scope>
    <source>
        <strain evidence="1 2">NCTC11468</strain>
    </source>
</reference>
<dbReference type="KEGG" id="tpty:NCTC11468_01208"/>
<dbReference type="AlphaFoldDB" id="A0A2X5P6X2"/>
<gene>
    <name evidence="1" type="primary">gltA_3</name>
    <name evidence="1" type="ORF">NCTC11468_01208</name>
</gene>
<accession>A0A2X5P6X2</accession>
<dbReference type="EC" id="2.3.3.1" evidence="1"/>
<evidence type="ECO:0000313" key="1">
    <source>
        <dbReference type="EMBL" id="SQK73993.1"/>
    </source>
</evidence>